<keyword evidence="12 15" id="KW-0472">Membrane</keyword>
<dbReference type="InterPro" id="IPR017972">
    <property type="entry name" value="Cyt_P450_CS"/>
</dbReference>
<feature type="binding site" description="axial binding residue" evidence="13">
    <location>
        <position position="505"/>
    </location>
    <ligand>
        <name>heme</name>
        <dbReference type="ChEBI" id="CHEBI:30413"/>
    </ligand>
    <ligandPart>
        <name>Fe</name>
        <dbReference type="ChEBI" id="CHEBI:18248"/>
    </ligandPart>
</feature>
<evidence type="ECO:0000256" key="15">
    <source>
        <dbReference type="SAM" id="Phobius"/>
    </source>
</evidence>
<evidence type="ECO:0000313" key="16">
    <source>
        <dbReference type="EMBL" id="KAJ6635206.1"/>
    </source>
</evidence>
<dbReference type="EMBL" id="WJQU01000004">
    <property type="protein sequence ID" value="KAJ6635206.1"/>
    <property type="molecule type" value="Genomic_DNA"/>
</dbReference>
<dbReference type="Pfam" id="PF00067">
    <property type="entry name" value="p450"/>
    <property type="match status" value="1"/>
</dbReference>
<evidence type="ECO:0000256" key="8">
    <source>
        <dbReference type="ARBA" id="ARBA00022848"/>
    </source>
</evidence>
<dbReference type="SUPFAM" id="SSF48264">
    <property type="entry name" value="Cytochrome P450"/>
    <property type="match status" value="1"/>
</dbReference>
<dbReference type="PANTHER" id="PTHR24292">
    <property type="entry name" value="CYTOCHROME P450"/>
    <property type="match status" value="1"/>
</dbReference>
<evidence type="ECO:0000256" key="7">
    <source>
        <dbReference type="ARBA" id="ARBA00022824"/>
    </source>
</evidence>
<evidence type="ECO:0000256" key="12">
    <source>
        <dbReference type="ARBA" id="ARBA00023136"/>
    </source>
</evidence>
<keyword evidence="7" id="KW-0256">Endoplasmic reticulum</keyword>
<evidence type="ECO:0000256" key="13">
    <source>
        <dbReference type="PIRSR" id="PIRSR602401-1"/>
    </source>
</evidence>
<organism evidence="16 17">
    <name type="scientific">Pseudolycoriella hygida</name>
    <dbReference type="NCBI Taxonomy" id="35572"/>
    <lineage>
        <taxon>Eukaryota</taxon>
        <taxon>Metazoa</taxon>
        <taxon>Ecdysozoa</taxon>
        <taxon>Arthropoda</taxon>
        <taxon>Hexapoda</taxon>
        <taxon>Insecta</taxon>
        <taxon>Pterygota</taxon>
        <taxon>Neoptera</taxon>
        <taxon>Endopterygota</taxon>
        <taxon>Diptera</taxon>
        <taxon>Nematocera</taxon>
        <taxon>Sciaroidea</taxon>
        <taxon>Sciaridae</taxon>
        <taxon>Pseudolycoriella</taxon>
    </lineage>
</organism>
<evidence type="ECO:0000256" key="10">
    <source>
        <dbReference type="ARBA" id="ARBA00023004"/>
    </source>
</evidence>
<dbReference type="InterPro" id="IPR036396">
    <property type="entry name" value="Cyt_P450_sf"/>
</dbReference>
<comment type="similarity">
    <text evidence="4 14">Belongs to the cytochrome P450 family.</text>
</comment>
<dbReference type="FunFam" id="1.10.630.10:FF:000042">
    <property type="entry name" value="Cytochrome P450"/>
    <property type="match status" value="1"/>
</dbReference>
<evidence type="ECO:0000256" key="1">
    <source>
        <dbReference type="ARBA" id="ARBA00001971"/>
    </source>
</evidence>
<dbReference type="PRINTS" id="PR00463">
    <property type="entry name" value="EP450I"/>
</dbReference>
<evidence type="ECO:0000313" key="17">
    <source>
        <dbReference type="Proteomes" id="UP001151699"/>
    </source>
</evidence>
<dbReference type="GO" id="GO:0005789">
    <property type="term" value="C:endoplasmic reticulum membrane"/>
    <property type="evidence" value="ECO:0007669"/>
    <property type="project" value="UniProtKB-SubCell"/>
</dbReference>
<keyword evidence="17" id="KW-1185">Reference proteome</keyword>
<dbReference type="InterPro" id="IPR002401">
    <property type="entry name" value="Cyt_P450_E_grp-I"/>
</dbReference>
<evidence type="ECO:0000256" key="14">
    <source>
        <dbReference type="RuleBase" id="RU000461"/>
    </source>
</evidence>
<gene>
    <name evidence="16" type="primary">CYP6D1_0</name>
    <name evidence="16" type="ORF">Bhyg_13790</name>
</gene>
<dbReference type="PANTHER" id="PTHR24292:SF100">
    <property type="entry name" value="CYTOCHROME P450 6A16, ISOFORM B-RELATED"/>
    <property type="match status" value="1"/>
</dbReference>
<comment type="caution">
    <text evidence="16">The sequence shown here is derived from an EMBL/GenBank/DDBJ whole genome shotgun (WGS) entry which is preliminary data.</text>
</comment>
<evidence type="ECO:0000256" key="2">
    <source>
        <dbReference type="ARBA" id="ARBA00004174"/>
    </source>
</evidence>
<feature type="transmembrane region" description="Helical" evidence="15">
    <location>
        <begin position="119"/>
        <end position="138"/>
    </location>
</feature>
<keyword evidence="5 13" id="KW-0349">Heme</keyword>
<dbReference type="GO" id="GO:0005506">
    <property type="term" value="F:iron ion binding"/>
    <property type="evidence" value="ECO:0007669"/>
    <property type="project" value="InterPro"/>
</dbReference>
<dbReference type="OrthoDB" id="2789670at2759"/>
<keyword evidence="9 14" id="KW-0560">Oxidoreductase</keyword>
<comment type="cofactor">
    <cofactor evidence="1 13">
        <name>heme</name>
        <dbReference type="ChEBI" id="CHEBI:30413"/>
    </cofactor>
</comment>
<proteinExistence type="inferred from homology"/>
<sequence>MYIKSIYRNEYTTRCIYYIKLILYEKSSQFIVAGHLVKSSQRDSLPYTKIKMFFTIAIAVLLVVLYLFNQHKHRFWINRGFVQLEPKFFIGDLGPLLMMKTSIGQFFHNIYVKHKQHKALGIYMGLSPVIVVNDPILLQHILVRDFSSFHDRPVPFDLEHDVLQNHLFQIPGQKWRDLRVKLSPTFTSGKLKGMFSVIRDCGKVLQDYLVKNVENGVDVYEFRELFARLNTSIISSVAFGIENDCVNEPDHIFRRMGSKTFAVDKRAIIRNTLAFFCPKLIKILKFKITDPELEEFVFTVVKQTIEYRKTNNVERNDFMQLLIQLKDKGYVSVDKGDDVTENQDMKKLTLDEVAANVFVFFQAGFETSSSTLSFCLFELARHPEIQRKAQQEIDKVLKASGQNDFTYEILSELKYLQHCIDEALRKYPILPLLFRICTEDYQIPGTELTIPKDTGVMIPALGFHRDPEIYDNPMEFRPERFIDSPTGSSVKGCYYLPFGDGPRNCIGMRMGKLTSKLGLALVLSKFNVELADETMADKELEFHRVQFILVPVKEFNLKITPRTPTA</sequence>
<reference evidence="16" key="1">
    <citation type="submission" date="2022-07" db="EMBL/GenBank/DDBJ databases">
        <authorList>
            <person name="Trinca V."/>
            <person name="Uliana J.V.C."/>
            <person name="Torres T.T."/>
            <person name="Ward R.J."/>
            <person name="Monesi N."/>
        </authorList>
    </citation>
    <scope>NUCLEOTIDE SEQUENCE</scope>
    <source>
        <strain evidence="16">HSMRA1968</strain>
        <tissue evidence="16">Whole embryos</tissue>
    </source>
</reference>
<dbReference type="Gene3D" id="1.10.630.10">
    <property type="entry name" value="Cytochrome P450"/>
    <property type="match status" value="1"/>
</dbReference>
<dbReference type="Proteomes" id="UP001151699">
    <property type="component" value="Chromosome C"/>
</dbReference>
<keyword evidence="11 14" id="KW-0503">Monooxygenase</keyword>
<dbReference type="CDD" id="cd11056">
    <property type="entry name" value="CYP6-like"/>
    <property type="match status" value="1"/>
</dbReference>
<dbReference type="PROSITE" id="PS00086">
    <property type="entry name" value="CYTOCHROME_P450"/>
    <property type="match status" value="1"/>
</dbReference>
<evidence type="ECO:0000256" key="11">
    <source>
        <dbReference type="ARBA" id="ARBA00023033"/>
    </source>
</evidence>
<evidence type="ECO:0000256" key="5">
    <source>
        <dbReference type="ARBA" id="ARBA00022617"/>
    </source>
</evidence>
<accession>A0A9Q0MP02</accession>
<comment type="subcellular location">
    <subcellularLocation>
        <location evidence="3">Endoplasmic reticulum membrane</location>
        <topology evidence="3">Peripheral membrane protein</topology>
    </subcellularLocation>
    <subcellularLocation>
        <location evidence="2">Microsome membrane</location>
        <topology evidence="2">Peripheral membrane protein</topology>
    </subcellularLocation>
</comment>
<evidence type="ECO:0000256" key="6">
    <source>
        <dbReference type="ARBA" id="ARBA00022723"/>
    </source>
</evidence>
<evidence type="ECO:0000256" key="9">
    <source>
        <dbReference type="ARBA" id="ARBA00023002"/>
    </source>
</evidence>
<evidence type="ECO:0000256" key="4">
    <source>
        <dbReference type="ARBA" id="ARBA00010617"/>
    </source>
</evidence>
<dbReference type="InterPro" id="IPR050476">
    <property type="entry name" value="Insect_CytP450_Detox"/>
</dbReference>
<keyword evidence="10 13" id="KW-0408">Iron</keyword>
<keyword evidence="6 13" id="KW-0479">Metal-binding</keyword>
<protein>
    <submittedName>
        <fullName evidence="16">Cytochrome P450 6d1</fullName>
    </submittedName>
</protein>
<keyword evidence="15" id="KW-0812">Transmembrane</keyword>
<dbReference type="AlphaFoldDB" id="A0A9Q0MP02"/>
<name>A0A9Q0MP02_9DIPT</name>
<keyword evidence="15" id="KW-1133">Transmembrane helix</keyword>
<dbReference type="GO" id="GO:0004497">
    <property type="term" value="F:monooxygenase activity"/>
    <property type="evidence" value="ECO:0007669"/>
    <property type="project" value="UniProtKB-KW"/>
</dbReference>
<feature type="transmembrane region" description="Helical" evidence="15">
    <location>
        <begin position="50"/>
        <end position="68"/>
    </location>
</feature>
<dbReference type="GO" id="GO:0020037">
    <property type="term" value="F:heme binding"/>
    <property type="evidence" value="ECO:0007669"/>
    <property type="project" value="InterPro"/>
</dbReference>
<dbReference type="InterPro" id="IPR001128">
    <property type="entry name" value="Cyt_P450"/>
</dbReference>
<keyword evidence="8" id="KW-0492">Microsome</keyword>
<dbReference type="GO" id="GO:0016705">
    <property type="term" value="F:oxidoreductase activity, acting on paired donors, with incorporation or reduction of molecular oxygen"/>
    <property type="evidence" value="ECO:0007669"/>
    <property type="project" value="InterPro"/>
</dbReference>
<dbReference type="PRINTS" id="PR00385">
    <property type="entry name" value="P450"/>
</dbReference>
<evidence type="ECO:0000256" key="3">
    <source>
        <dbReference type="ARBA" id="ARBA00004406"/>
    </source>
</evidence>